<dbReference type="AlphaFoldDB" id="A0A1M4E910"/>
<dbReference type="InterPro" id="IPR006059">
    <property type="entry name" value="SBP"/>
</dbReference>
<feature type="signal peptide" evidence="1">
    <location>
        <begin position="1"/>
        <end position="26"/>
    </location>
</feature>
<dbReference type="InterPro" id="IPR006311">
    <property type="entry name" value="TAT_signal"/>
</dbReference>
<proteinExistence type="predicted"/>
<sequence length="456" mass="48546">MESRTTSRRNFLSLVSMGVPLGAALAACGGTQPTQTGAGGGSGNATTGGGGGGSKATYWYLSTQPQEGVRTRTMERHNKANPNAQIEGTTFQNDAFKTKIKTAIGAGQAPTLIWGWGGGTLRSYVQAGQVEDLTSWFEQNPAVKDKVFPSAFGAATIDGKIYAMPCETLQPIVLYYDKRAFEKIGAQPPQTWGDILDLVPKFNAKGIAPFSLGGQSRWTNMMWLEFLFDRLGGPEIFQAVFDGEKDAWSNPLAIQALGEVQKLVKADGFVKGFSSITADSNADQALLYTGKAAMMLHGGWTYGSMSADGGDFVSGGNLGYMNFPPIDGGKGDPGNTVGNPGQYMSISSKATPEQKEIAKKFFSGALIDETSMKEWVGTGAVPILKGADSQFATSKDKDFLTFVYNIAVNAKSFAQSWDQALSPTAAEVLLDNIAKLFQLSISPQEFATNMNAVIGK</sequence>
<dbReference type="Pfam" id="PF01547">
    <property type="entry name" value="SBP_bac_1"/>
    <property type="match status" value="1"/>
</dbReference>
<dbReference type="SUPFAM" id="SSF53850">
    <property type="entry name" value="Periplasmic binding protein-like II"/>
    <property type="match status" value="1"/>
</dbReference>
<dbReference type="PROSITE" id="PS51318">
    <property type="entry name" value="TAT"/>
    <property type="match status" value="1"/>
</dbReference>
<organism evidence="2">
    <name type="scientific">Nonomuraea gerenzanensis</name>
    <dbReference type="NCBI Taxonomy" id="93944"/>
    <lineage>
        <taxon>Bacteria</taxon>
        <taxon>Bacillati</taxon>
        <taxon>Actinomycetota</taxon>
        <taxon>Actinomycetes</taxon>
        <taxon>Streptosporangiales</taxon>
        <taxon>Streptosporangiaceae</taxon>
        <taxon>Nonomuraea</taxon>
    </lineage>
</organism>
<evidence type="ECO:0000256" key="1">
    <source>
        <dbReference type="SAM" id="SignalP"/>
    </source>
</evidence>
<accession>A0A1M4E910</accession>
<feature type="chain" id="PRO_5012386454" evidence="1">
    <location>
        <begin position="27"/>
        <end position="456"/>
    </location>
</feature>
<gene>
    <name evidence="2" type="ORF">BN4615_P4897</name>
</gene>
<dbReference type="PROSITE" id="PS51257">
    <property type="entry name" value="PROKAR_LIPOPROTEIN"/>
    <property type="match status" value="1"/>
</dbReference>
<reference evidence="2" key="1">
    <citation type="submission" date="2016-04" db="EMBL/GenBank/DDBJ databases">
        <authorList>
            <person name="Evans L.H."/>
            <person name="Alamgir A."/>
            <person name="Owens N."/>
            <person name="Weber N.D."/>
            <person name="Virtaneva K."/>
            <person name="Barbian K."/>
            <person name="Babar A."/>
            <person name="Rosenke K."/>
        </authorList>
    </citation>
    <scope>NUCLEOTIDE SEQUENCE</scope>
    <source>
        <strain evidence="2">Nono1</strain>
    </source>
</reference>
<evidence type="ECO:0000313" key="2">
    <source>
        <dbReference type="EMBL" id="SBO95381.1"/>
    </source>
</evidence>
<dbReference type="EMBL" id="LT559118">
    <property type="protein sequence ID" value="SBO95381.1"/>
    <property type="molecule type" value="Genomic_DNA"/>
</dbReference>
<protein>
    <submittedName>
        <fullName evidence="2">Sugar ABC transporter sugar-binding protein</fullName>
    </submittedName>
</protein>
<dbReference type="PANTHER" id="PTHR43649:SF14">
    <property type="entry name" value="BLR3389 PROTEIN"/>
    <property type="match status" value="1"/>
</dbReference>
<dbReference type="PANTHER" id="PTHR43649">
    <property type="entry name" value="ARABINOSE-BINDING PROTEIN-RELATED"/>
    <property type="match status" value="1"/>
</dbReference>
<name>A0A1M4E910_9ACTN</name>
<dbReference type="Gene3D" id="3.40.190.10">
    <property type="entry name" value="Periplasmic binding protein-like II"/>
    <property type="match status" value="2"/>
</dbReference>
<dbReference type="InterPro" id="IPR050490">
    <property type="entry name" value="Bact_solute-bd_prot1"/>
</dbReference>
<keyword evidence="1" id="KW-0732">Signal</keyword>